<dbReference type="OrthoDB" id="5513332at2"/>
<dbReference type="KEGG" id="daw:HS1_001758"/>
<organism evidence="1 2">
    <name type="scientific">Desulfofervidus auxilii</name>
    <dbReference type="NCBI Taxonomy" id="1621989"/>
    <lineage>
        <taxon>Bacteria</taxon>
        <taxon>Pseudomonadati</taxon>
        <taxon>Thermodesulfobacteriota</taxon>
        <taxon>Candidatus Desulfofervidia</taxon>
        <taxon>Candidatus Desulfofervidales</taxon>
        <taxon>Candidatus Desulfofervidaceae</taxon>
        <taxon>Candidatus Desulfofervidus</taxon>
    </lineage>
</organism>
<accession>A0A7U4QLH6</accession>
<gene>
    <name evidence="1" type="ORF">HS1_001758</name>
</gene>
<evidence type="ECO:0000313" key="1">
    <source>
        <dbReference type="EMBL" id="AMM41552.1"/>
    </source>
</evidence>
<dbReference type="AlphaFoldDB" id="A0A7U4QLH6"/>
<proteinExistence type="predicted"/>
<keyword evidence="2" id="KW-1185">Reference proteome</keyword>
<evidence type="ECO:0000313" key="2">
    <source>
        <dbReference type="Proteomes" id="UP000070560"/>
    </source>
</evidence>
<dbReference type="RefSeq" id="WP_066064107.1">
    <property type="nucleotide sequence ID" value="NZ_CP013015.1"/>
</dbReference>
<sequence length="126" mass="14376">MIKEIEIYIKKALKALPKFLRHDAIVAETIKCALFQWVWENKLVPVPNYKPPHRSEEPLALVALNNKGEIVYGFAVAPVVTLSGVKTLKAIEAKTKYFITFSSLKKKVEESKFFLDAEVIHLHIEN</sequence>
<protein>
    <submittedName>
        <fullName evidence="1">Uncharacterized protein</fullName>
    </submittedName>
</protein>
<dbReference type="EMBL" id="CP013015">
    <property type="protein sequence ID" value="AMM41552.1"/>
    <property type="molecule type" value="Genomic_DNA"/>
</dbReference>
<name>A0A7U4QLH6_DESA2</name>
<reference evidence="1 2" key="1">
    <citation type="submission" date="2015-10" db="EMBL/GenBank/DDBJ databases">
        <title>Candidatus Desulfofervidus auxilii, a hydrogenotrophic sulfate-reducing bacterium involved in the thermophilic anaerobic oxidation of methane.</title>
        <authorList>
            <person name="Krukenberg V."/>
            <person name="Richter M."/>
            <person name="Wegener G."/>
        </authorList>
    </citation>
    <scope>NUCLEOTIDE SEQUENCE [LARGE SCALE GENOMIC DNA]</scope>
    <source>
        <strain evidence="1 2">HS1</strain>
    </source>
</reference>
<dbReference type="Proteomes" id="UP000070560">
    <property type="component" value="Chromosome"/>
</dbReference>